<evidence type="ECO:0000313" key="11">
    <source>
        <dbReference type="Proteomes" id="UP000326852"/>
    </source>
</evidence>
<evidence type="ECO:0000256" key="3">
    <source>
        <dbReference type="ARBA" id="ARBA00022692"/>
    </source>
</evidence>
<dbReference type="OrthoDB" id="5242788at2"/>
<evidence type="ECO:0000259" key="9">
    <source>
        <dbReference type="Pfam" id="PF00892"/>
    </source>
</evidence>
<protein>
    <submittedName>
        <fullName evidence="10">EamA family transporter</fullName>
    </submittedName>
</protein>
<keyword evidence="4 7" id="KW-1133">Transmembrane helix</keyword>
<evidence type="ECO:0000313" key="10">
    <source>
        <dbReference type="EMBL" id="KAD4059714.1"/>
    </source>
</evidence>
<keyword evidence="5 7" id="KW-0472">Membrane</keyword>
<dbReference type="InterPro" id="IPR000620">
    <property type="entry name" value="EamA_dom"/>
</dbReference>
<comment type="subcellular location">
    <subcellularLocation>
        <location evidence="1">Membrane</location>
        <topology evidence="1">Multi-pass membrane protein</topology>
    </subcellularLocation>
</comment>
<dbReference type="Pfam" id="PF00892">
    <property type="entry name" value="EamA"/>
    <property type="match status" value="2"/>
</dbReference>
<feature type="transmembrane region" description="Helical" evidence="7">
    <location>
        <begin position="115"/>
        <end position="136"/>
    </location>
</feature>
<organism evidence="10 11">
    <name type="scientific">Arthrobacter yangruifuii</name>
    <dbReference type="NCBI Taxonomy" id="2606616"/>
    <lineage>
        <taxon>Bacteria</taxon>
        <taxon>Bacillati</taxon>
        <taxon>Actinomycetota</taxon>
        <taxon>Actinomycetes</taxon>
        <taxon>Micrococcales</taxon>
        <taxon>Micrococcaceae</taxon>
        <taxon>Arthrobacter</taxon>
    </lineage>
</organism>
<feature type="transmembrane region" description="Helical" evidence="7">
    <location>
        <begin position="261"/>
        <end position="280"/>
    </location>
</feature>
<dbReference type="PANTHER" id="PTHR32322:SF2">
    <property type="entry name" value="EAMA DOMAIN-CONTAINING PROTEIN"/>
    <property type="match status" value="1"/>
</dbReference>
<feature type="signal peptide" evidence="8">
    <location>
        <begin position="1"/>
        <end position="21"/>
    </location>
</feature>
<reference evidence="10 11" key="1">
    <citation type="submission" date="2019-08" db="EMBL/GenBank/DDBJ databases">
        <title>Arthrobacter sp. nov., isolated from plateau pika and Tibetan wild ass.</title>
        <authorList>
            <person name="Ge Y."/>
        </authorList>
    </citation>
    <scope>NUCLEOTIDE SEQUENCE [LARGE SCALE GENOMIC DNA]</scope>
    <source>
        <strain evidence="10 11">785</strain>
    </source>
</reference>
<dbReference type="InterPro" id="IPR050638">
    <property type="entry name" value="AA-Vitamin_Transporters"/>
</dbReference>
<feature type="transmembrane region" description="Helical" evidence="7">
    <location>
        <begin position="204"/>
        <end position="227"/>
    </location>
</feature>
<sequence length="306" mass="31071">MNLFLAAVGVLGVSASGPIMAATAAPALAIAFWRNALGAVLMGGPAVLRRRRDFGQLRARDYQWTAVAAVALALHFACFITALQLTSVAAATALVCLQAGWIALFNVLRGIRVPPVVLAGLAAAFAGVVVISGFDLGLSREALLGDVLAVAGGALAGVYTIAGGKARESMSTGAYTSLCYGACAVLLLGLCAAFRQPITGFPPAAWLGILAVTIVAQILGHTVFNHLLAVMSPLLVSMIILLEIPGAAILAAVFLHEQLPAGTYAGLALILAGLAVVIAGQVRRQSDEEPEVPVPPAPPALGGDGL</sequence>
<keyword evidence="3 7" id="KW-0812">Transmembrane</keyword>
<feature type="region of interest" description="Disordered" evidence="6">
    <location>
        <begin position="287"/>
        <end position="306"/>
    </location>
</feature>
<name>A0A5N6MRJ8_9MICC</name>
<evidence type="ECO:0000256" key="7">
    <source>
        <dbReference type="SAM" id="Phobius"/>
    </source>
</evidence>
<evidence type="ECO:0000256" key="1">
    <source>
        <dbReference type="ARBA" id="ARBA00004141"/>
    </source>
</evidence>
<dbReference type="SUPFAM" id="SSF103481">
    <property type="entry name" value="Multidrug resistance efflux transporter EmrE"/>
    <property type="match status" value="2"/>
</dbReference>
<keyword evidence="8" id="KW-0732">Signal</keyword>
<comment type="similarity">
    <text evidence="2">Belongs to the EamA transporter family.</text>
</comment>
<dbReference type="Proteomes" id="UP000326852">
    <property type="component" value="Unassembled WGS sequence"/>
</dbReference>
<evidence type="ECO:0000256" key="6">
    <source>
        <dbReference type="SAM" id="MobiDB-lite"/>
    </source>
</evidence>
<comment type="caution">
    <text evidence="10">The sequence shown here is derived from an EMBL/GenBank/DDBJ whole genome shotgun (WGS) entry which is preliminary data.</text>
</comment>
<dbReference type="RefSeq" id="WP_146359755.1">
    <property type="nucleotide sequence ID" value="NZ_VOAL01000001.1"/>
</dbReference>
<feature type="transmembrane region" description="Helical" evidence="7">
    <location>
        <begin position="31"/>
        <end position="50"/>
    </location>
</feature>
<feature type="domain" description="EamA" evidence="9">
    <location>
        <begin position="144"/>
        <end position="278"/>
    </location>
</feature>
<evidence type="ECO:0000256" key="5">
    <source>
        <dbReference type="ARBA" id="ARBA00023136"/>
    </source>
</evidence>
<feature type="transmembrane region" description="Helical" evidence="7">
    <location>
        <begin position="174"/>
        <end position="198"/>
    </location>
</feature>
<feature type="transmembrane region" description="Helical" evidence="7">
    <location>
        <begin position="88"/>
        <end position="108"/>
    </location>
</feature>
<feature type="transmembrane region" description="Helical" evidence="7">
    <location>
        <begin position="234"/>
        <end position="255"/>
    </location>
</feature>
<dbReference type="EMBL" id="VTFX01000001">
    <property type="protein sequence ID" value="KAD4059714.1"/>
    <property type="molecule type" value="Genomic_DNA"/>
</dbReference>
<keyword evidence="11" id="KW-1185">Reference proteome</keyword>
<feature type="transmembrane region" description="Helical" evidence="7">
    <location>
        <begin position="62"/>
        <end position="82"/>
    </location>
</feature>
<feature type="chain" id="PRO_5024800319" evidence="8">
    <location>
        <begin position="22"/>
        <end position="306"/>
    </location>
</feature>
<accession>A0A5N6MRJ8</accession>
<feature type="transmembrane region" description="Helical" evidence="7">
    <location>
        <begin position="142"/>
        <end position="162"/>
    </location>
</feature>
<dbReference type="GO" id="GO:0016020">
    <property type="term" value="C:membrane"/>
    <property type="evidence" value="ECO:0007669"/>
    <property type="project" value="UniProtKB-SubCell"/>
</dbReference>
<evidence type="ECO:0000256" key="4">
    <source>
        <dbReference type="ARBA" id="ARBA00022989"/>
    </source>
</evidence>
<dbReference type="AlphaFoldDB" id="A0A5N6MRJ8"/>
<evidence type="ECO:0000256" key="2">
    <source>
        <dbReference type="ARBA" id="ARBA00007362"/>
    </source>
</evidence>
<gene>
    <name evidence="10" type="ORF">GD627_01005</name>
</gene>
<feature type="domain" description="EamA" evidence="9">
    <location>
        <begin position="4"/>
        <end position="132"/>
    </location>
</feature>
<proteinExistence type="inferred from homology"/>
<dbReference type="InterPro" id="IPR037185">
    <property type="entry name" value="EmrE-like"/>
</dbReference>
<dbReference type="PANTHER" id="PTHR32322">
    <property type="entry name" value="INNER MEMBRANE TRANSPORTER"/>
    <property type="match status" value="1"/>
</dbReference>
<evidence type="ECO:0000256" key="8">
    <source>
        <dbReference type="SAM" id="SignalP"/>
    </source>
</evidence>